<name>A0ABZ0HSE0_9HYPH</name>
<gene>
    <name evidence="2" type="ORF">RZS28_02710</name>
</gene>
<evidence type="ECO:0000313" key="2">
    <source>
        <dbReference type="EMBL" id="WOJ90232.1"/>
    </source>
</evidence>
<evidence type="ECO:0000256" key="1">
    <source>
        <dbReference type="SAM" id="Phobius"/>
    </source>
</evidence>
<dbReference type="RefSeq" id="WP_407339678.1">
    <property type="nucleotide sequence ID" value="NZ_CP136862.1"/>
</dbReference>
<keyword evidence="1" id="KW-0812">Transmembrane</keyword>
<organism evidence="2 3">
    <name type="scientific">Methylocapsa polymorpha</name>
    <dbReference type="NCBI Taxonomy" id="3080828"/>
    <lineage>
        <taxon>Bacteria</taxon>
        <taxon>Pseudomonadati</taxon>
        <taxon>Pseudomonadota</taxon>
        <taxon>Alphaproteobacteria</taxon>
        <taxon>Hyphomicrobiales</taxon>
        <taxon>Beijerinckiaceae</taxon>
        <taxon>Methylocapsa</taxon>
    </lineage>
</organism>
<protein>
    <submittedName>
        <fullName evidence="2">Uncharacterized protein</fullName>
    </submittedName>
</protein>
<feature type="transmembrane region" description="Helical" evidence="1">
    <location>
        <begin position="7"/>
        <end position="27"/>
    </location>
</feature>
<proteinExistence type="predicted"/>
<dbReference type="Proteomes" id="UP001626536">
    <property type="component" value="Chromosome"/>
</dbReference>
<evidence type="ECO:0000313" key="3">
    <source>
        <dbReference type="Proteomes" id="UP001626536"/>
    </source>
</evidence>
<keyword evidence="1" id="KW-0472">Membrane</keyword>
<keyword evidence="1" id="KW-1133">Transmembrane helix</keyword>
<reference evidence="2 3" key="1">
    <citation type="submission" date="2023-10" db="EMBL/GenBank/DDBJ databases">
        <title>Novel methanotroph of the genus Methylocapsa from a subarctic wetland.</title>
        <authorList>
            <person name="Belova S.E."/>
            <person name="Oshkin I.Y."/>
            <person name="Miroshnikov K."/>
            <person name="Dedysh S.N."/>
        </authorList>
    </citation>
    <scope>NUCLEOTIDE SEQUENCE [LARGE SCALE GENOMIC DNA]</scope>
    <source>
        <strain evidence="2 3">RX1</strain>
    </source>
</reference>
<sequence>MIKKAPLAYMFGSTIIAMCAMTVFQWLHEPELRIKDATIENLRQRNEMLERSNKIEGVTESSASGRHLTETQRICLISNLKDILADFPKVALTSFRDEESTKYMLEFQRLFLRVGIDPILFMAGTAKYEDVGVMIGDINANNRSDKSKKFSSIFEKCGFKVKYVPWIISETLMSSLGIKDVDFDLFIGPSN</sequence>
<dbReference type="EMBL" id="CP136862">
    <property type="protein sequence ID" value="WOJ90232.1"/>
    <property type="molecule type" value="Genomic_DNA"/>
</dbReference>
<keyword evidence="3" id="KW-1185">Reference proteome</keyword>
<accession>A0ABZ0HSE0</accession>